<gene>
    <name evidence="2" type="ORF">FNH05_23070</name>
</gene>
<keyword evidence="1" id="KW-0472">Membrane</keyword>
<name>A0A558BWZ5_9PSEU</name>
<protein>
    <submittedName>
        <fullName evidence="2">Uncharacterized protein</fullName>
    </submittedName>
</protein>
<keyword evidence="3" id="KW-1185">Reference proteome</keyword>
<dbReference type="InterPro" id="IPR036388">
    <property type="entry name" value="WH-like_DNA-bd_sf"/>
</dbReference>
<dbReference type="EMBL" id="VJWX01000259">
    <property type="protein sequence ID" value="TVT41037.1"/>
    <property type="molecule type" value="Genomic_DNA"/>
</dbReference>
<feature type="transmembrane region" description="Helical" evidence="1">
    <location>
        <begin position="104"/>
        <end position="128"/>
    </location>
</feature>
<dbReference type="AlphaFoldDB" id="A0A558BWZ5"/>
<accession>A0A558BWZ5</accession>
<keyword evidence="1" id="KW-0812">Transmembrane</keyword>
<sequence>MQGRPRAVSTVVIVLLALACVAIASAVAEVLRYRAITDTLGEFERGLTEQSSKYGLGIKFTQLPSVAIGPTIMVVVVLAAITAGLVTLALALRRPRPRARVSTLVAAGTLAVLAIAQAGIALTTQLALNQVDAQFQSMQQSMGTQYQHVAALPAIGDLMPRWPYYVDYVTSALAVIGCAAVIALLATPGARTWFATAKAGPTPPTAPLPADLPGAAPVTPVVDTRTIVSDPWLRSIVSELMTGPRSLADLQAGPLGTNPEVLNWRLWDLINAGVVSQSPSSTSLVYALTPRGENLRMMFAETNRGDQGSSPGR</sequence>
<dbReference type="Gene3D" id="1.10.10.10">
    <property type="entry name" value="Winged helix-like DNA-binding domain superfamily/Winged helix DNA-binding domain"/>
    <property type="match status" value="1"/>
</dbReference>
<proteinExistence type="predicted"/>
<dbReference type="InterPro" id="IPR036390">
    <property type="entry name" value="WH_DNA-bd_sf"/>
</dbReference>
<dbReference type="Proteomes" id="UP000320011">
    <property type="component" value="Unassembled WGS sequence"/>
</dbReference>
<reference evidence="2 3" key="2">
    <citation type="submission" date="2019-08" db="EMBL/GenBank/DDBJ databases">
        <title>Amycolatopsis acidicola sp. nov., isolated from peat swamp forest soil.</title>
        <authorList>
            <person name="Srisuk N."/>
        </authorList>
    </citation>
    <scope>NUCLEOTIDE SEQUENCE [LARGE SCALE GENOMIC DNA]</scope>
    <source>
        <strain evidence="2 3">TBRC 6029</strain>
    </source>
</reference>
<feature type="transmembrane region" description="Helical" evidence="1">
    <location>
        <begin position="67"/>
        <end position="92"/>
    </location>
</feature>
<evidence type="ECO:0000256" key="1">
    <source>
        <dbReference type="SAM" id="Phobius"/>
    </source>
</evidence>
<feature type="transmembrane region" description="Helical" evidence="1">
    <location>
        <begin position="168"/>
        <end position="186"/>
    </location>
</feature>
<dbReference type="RefSeq" id="WP_144590807.1">
    <property type="nucleotide sequence ID" value="NZ_VJWX01000259.1"/>
</dbReference>
<reference evidence="2 3" key="1">
    <citation type="submission" date="2019-07" db="EMBL/GenBank/DDBJ databases">
        <authorList>
            <person name="Duangmal K."/>
            <person name="Teo W.F.A."/>
        </authorList>
    </citation>
    <scope>NUCLEOTIDE SEQUENCE [LARGE SCALE GENOMIC DNA]</scope>
    <source>
        <strain evidence="2 3">TBRC 6029</strain>
    </source>
</reference>
<dbReference type="SUPFAM" id="SSF46785">
    <property type="entry name" value="Winged helix' DNA-binding domain"/>
    <property type="match status" value="1"/>
</dbReference>
<evidence type="ECO:0000313" key="3">
    <source>
        <dbReference type="Proteomes" id="UP000320011"/>
    </source>
</evidence>
<keyword evidence="1" id="KW-1133">Transmembrane helix</keyword>
<organism evidence="2 3">
    <name type="scientific">Amycolatopsis rhizosphaerae</name>
    <dbReference type="NCBI Taxonomy" id="2053003"/>
    <lineage>
        <taxon>Bacteria</taxon>
        <taxon>Bacillati</taxon>
        <taxon>Actinomycetota</taxon>
        <taxon>Actinomycetes</taxon>
        <taxon>Pseudonocardiales</taxon>
        <taxon>Pseudonocardiaceae</taxon>
        <taxon>Amycolatopsis</taxon>
    </lineage>
</organism>
<dbReference type="OrthoDB" id="3702168at2"/>
<comment type="caution">
    <text evidence="2">The sequence shown here is derived from an EMBL/GenBank/DDBJ whole genome shotgun (WGS) entry which is preliminary data.</text>
</comment>
<evidence type="ECO:0000313" key="2">
    <source>
        <dbReference type="EMBL" id="TVT41037.1"/>
    </source>
</evidence>
<dbReference type="PROSITE" id="PS51257">
    <property type="entry name" value="PROKAR_LIPOPROTEIN"/>
    <property type="match status" value="1"/>
</dbReference>